<evidence type="ECO:0000313" key="4">
    <source>
        <dbReference type="Proteomes" id="UP000268652"/>
    </source>
</evidence>
<feature type="transmembrane region" description="Helical" evidence="1">
    <location>
        <begin position="37"/>
        <end position="57"/>
    </location>
</feature>
<dbReference type="Proteomes" id="UP000268652">
    <property type="component" value="Unassembled WGS sequence"/>
</dbReference>
<feature type="transmembrane region" description="Helical" evidence="1">
    <location>
        <begin position="115"/>
        <end position="136"/>
    </location>
</feature>
<dbReference type="EMBL" id="RBDX01000007">
    <property type="protein sequence ID" value="RKN09616.1"/>
    <property type="molecule type" value="Genomic_DNA"/>
</dbReference>
<evidence type="ECO:0000313" key="2">
    <source>
        <dbReference type="EMBL" id="RKN09616.1"/>
    </source>
</evidence>
<keyword evidence="4" id="KW-1185">Reference proteome</keyword>
<keyword evidence="1" id="KW-1133">Transmembrane helix</keyword>
<organism evidence="2 5">
    <name type="scientific">Streptomyces radicis</name>
    <dbReference type="NCBI Taxonomy" id="1750517"/>
    <lineage>
        <taxon>Bacteria</taxon>
        <taxon>Bacillati</taxon>
        <taxon>Actinomycetota</taxon>
        <taxon>Actinomycetes</taxon>
        <taxon>Kitasatosporales</taxon>
        <taxon>Streptomycetaceae</taxon>
        <taxon>Streptomyces</taxon>
    </lineage>
</organism>
<dbReference type="Proteomes" id="UP000275024">
    <property type="component" value="Unassembled WGS sequence"/>
</dbReference>
<accession>A0A3A9WPD9</accession>
<evidence type="ECO:0000256" key="1">
    <source>
        <dbReference type="SAM" id="Phobius"/>
    </source>
</evidence>
<evidence type="ECO:0000313" key="5">
    <source>
        <dbReference type="Proteomes" id="UP000275024"/>
    </source>
</evidence>
<dbReference type="AlphaFoldDB" id="A0A3A9WPD9"/>
<comment type="caution">
    <text evidence="2">The sequence shown here is derived from an EMBL/GenBank/DDBJ whole genome shotgun (WGS) entry which is preliminary data.</text>
</comment>
<sequence>MAAIAGSALAVIGSFLPWAEATLGEMTESSGGMQGDGIVTLVFGGLAAVFMVVGLVARKGWAPLVGAVMALLTLVVVAINIDPERQVRADLEGQGLASGVELDAAVASLEMSTGIGVWIVLVGALVAAGAGVFAFVKGRKAA</sequence>
<evidence type="ECO:0000313" key="3">
    <source>
        <dbReference type="EMBL" id="RKN23295.1"/>
    </source>
</evidence>
<keyword evidence="1" id="KW-0812">Transmembrane</keyword>
<keyword evidence="1" id="KW-0472">Membrane</keyword>
<protein>
    <submittedName>
        <fullName evidence="2">Uncharacterized protein</fullName>
    </submittedName>
</protein>
<name>A0A3A9WPD9_9ACTN</name>
<proteinExistence type="predicted"/>
<dbReference type="RefSeq" id="WP_120696983.1">
    <property type="nucleotide sequence ID" value="NZ_RBDX01000007.1"/>
</dbReference>
<dbReference type="OrthoDB" id="4330176at2"/>
<feature type="transmembrane region" description="Helical" evidence="1">
    <location>
        <begin position="64"/>
        <end position="81"/>
    </location>
</feature>
<gene>
    <name evidence="3" type="ORF">D7318_12340</name>
    <name evidence="2" type="ORF">D7319_11160</name>
</gene>
<dbReference type="EMBL" id="RBDY01000007">
    <property type="protein sequence ID" value="RKN23295.1"/>
    <property type="molecule type" value="Genomic_DNA"/>
</dbReference>
<reference evidence="4 5" key="1">
    <citation type="submission" date="2018-09" db="EMBL/GenBank/DDBJ databases">
        <title>Streptomyces sp. nov. DS1-2, an endophytic actinomycete isolated from roots of Dendrobium scabrilingue.</title>
        <authorList>
            <person name="Kuncharoen N."/>
            <person name="Kudo T."/>
            <person name="Ohkuma M."/>
            <person name="Yuki M."/>
            <person name="Tanasupawat S."/>
        </authorList>
    </citation>
    <scope>NUCLEOTIDE SEQUENCE [LARGE SCALE GENOMIC DNA]</scope>
    <source>
        <strain evidence="2 5">AZ1-7</strain>
        <strain evidence="3 4">DS1-2</strain>
    </source>
</reference>